<dbReference type="PROSITE" id="PS50005">
    <property type="entry name" value="TPR"/>
    <property type="match status" value="1"/>
</dbReference>
<dbReference type="SMART" id="SM00028">
    <property type="entry name" value="TPR"/>
    <property type="match status" value="5"/>
</dbReference>
<evidence type="ECO:0000256" key="2">
    <source>
        <dbReference type="SAM" id="Phobius"/>
    </source>
</evidence>
<dbReference type="RefSeq" id="WP_173013163.1">
    <property type="nucleotide sequence ID" value="NZ_AP019860.1"/>
</dbReference>
<keyword evidence="2" id="KW-0472">Membrane</keyword>
<accession>A0A5S9F1U2</accession>
<dbReference type="Gene3D" id="1.25.40.10">
    <property type="entry name" value="Tetratricopeptide repeat domain"/>
    <property type="match status" value="3"/>
</dbReference>
<feature type="transmembrane region" description="Helical" evidence="2">
    <location>
        <begin position="9"/>
        <end position="26"/>
    </location>
</feature>
<organism evidence="3 4">
    <name type="scientific">Uabimicrobium amorphum</name>
    <dbReference type="NCBI Taxonomy" id="2596890"/>
    <lineage>
        <taxon>Bacteria</taxon>
        <taxon>Pseudomonadati</taxon>
        <taxon>Planctomycetota</taxon>
        <taxon>Candidatus Uabimicrobiia</taxon>
        <taxon>Candidatus Uabimicrobiales</taxon>
        <taxon>Candidatus Uabimicrobiaceae</taxon>
        <taxon>Candidatus Uabimicrobium</taxon>
    </lineage>
</organism>
<proteinExistence type="predicted"/>
<keyword evidence="4" id="KW-1185">Reference proteome</keyword>
<dbReference type="InterPro" id="IPR019734">
    <property type="entry name" value="TPR_rpt"/>
</dbReference>
<evidence type="ECO:0000313" key="3">
    <source>
        <dbReference type="EMBL" id="BBM82926.1"/>
    </source>
</evidence>
<dbReference type="SUPFAM" id="SSF81901">
    <property type="entry name" value="HCP-like"/>
    <property type="match status" value="1"/>
</dbReference>
<sequence>MQTINKQQILFFSSTLVGFFLFYTSYTSKQIELFTTRTTSSDFSRKSASMSSPFPERNFYSYWSGKERYVFRKVDNYKKLPPSKMAFPQVEISKNFYLLPLPVAKTIKIIAKDSFSAIEEEIVVPEQQQQSSSEKEYSRLAKILLRKVLKEDVILMNNGKKFSGKIISENRKEVIIHVVQKKTNYNLPKKQIQKIYRQIDIENVCKREAKRLASLSLQKRLQLASACAELEQHSLAQTLFKKTLEKFPNEEQAFLGFVDYWLENLNYEQASHWIEKAHQSFKNSLEIERKYAQLLSKLNFDISFLKTFQKSQKPQDVFEKIAYAIHNHNYTEAQQQLALIADVKNENDKEGYFYWKAYLEYIEGKFPSALKTSEKIAKSAKWLQKIAAIRGAIFYLQGDLPKAREVLLPNAQQGDLVSLYNLALVYLASNAAEEAQKILDNLQKSSIALSHNVTCAKAYIAYVAEEIDTAIELAEKSIKESPKSFLANYVAAEIYYQQQNVSKAYELYSRALQLRFSFTPVLVRLAEITYRSNNIRDSFVYIEELLKRQDALFADDVIRVYNLLSQIYIQQQQYAKAKEVLQKSIQVSATNTDTLKLFAILANQSGDYDVAASYLNKVLQINANDEYAKQYTYNIKLNKKSIYWEDTFSRKGSNDVRRGWFEEENNGIVIQLRNSQVFFSGTQRNNSTTQISRQVPEKRFLAISADITTIAKAYVGIIISSGNNRLLFGKDPDNDIGYGLQKSETVWEWNKIENFTWPKDPVVRLKIKKLPVKKSKDSYEMYINDQMVKKFQTKLNRNLQTGFFGKADFGIPWSMHVDNARIVELKE</sequence>
<dbReference type="Pfam" id="PF13181">
    <property type="entry name" value="TPR_8"/>
    <property type="match status" value="1"/>
</dbReference>
<evidence type="ECO:0000256" key="1">
    <source>
        <dbReference type="PROSITE-ProRule" id="PRU00339"/>
    </source>
</evidence>
<name>A0A5S9F1U2_UABAM</name>
<gene>
    <name evidence="3" type="ORF">UABAM_01269</name>
</gene>
<protein>
    <submittedName>
        <fullName evidence="3">Lipopolysaccharide assembly protein B</fullName>
    </submittedName>
</protein>
<dbReference type="AlphaFoldDB" id="A0A5S9F1U2"/>
<keyword evidence="2" id="KW-0812">Transmembrane</keyword>
<reference evidence="3 4" key="1">
    <citation type="submission" date="2019-08" db="EMBL/GenBank/DDBJ databases">
        <title>Complete genome sequence of Candidatus Uab amorphum.</title>
        <authorList>
            <person name="Shiratori T."/>
            <person name="Suzuki S."/>
            <person name="Kakizawa Y."/>
            <person name="Ishida K."/>
        </authorList>
    </citation>
    <scope>NUCLEOTIDE SEQUENCE [LARGE SCALE GENOMIC DNA]</scope>
    <source>
        <strain evidence="3 4">SRT547</strain>
    </source>
</reference>
<dbReference type="SUPFAM" id="SSF48452">
    <property type="entry name" value="TPR-like"/>
    <property type="match status" value="1"/>
</dbReference>
<dbReference type="Pfam" id="PF13432">
    <property type="entry name" value="TPR_16"/>
    <property type="match status" value="1"/>
</dbReference>
<keyword evidence="1" id="KW-0802">TPR repeat</keyword>
<feature type="repeat" description="TPR" evidence="1">
    <location>
        <begin position="558"/>
        <end position="591"/>
    </location>
</feature>
<evidence type="ECO:0000313" key="4">
    <source>
        <dbReference type="Proteomes" id="UP000326354"/>
    </source>
</evidence>
<keyword evidence="2" id="KW-1133">Transmembrane helix</keyword>
<dbReference type="InterPro" id="IPR011990">
    <property type="entry name" value="TPR-like_helical_dom_sf"/>
</dbReference>
<dbReference type="Proteomes" id="UP000326354">
    <property type="component" value="Chromosome"/>
</dbReference>
<dbReference type="EMBL" id="AP019860">
    <property type="protein sequence ID" value="BBM82926.1"/>
    <property type="molecule type" value="Genomic_DNA"/>
</dbReference>
<dbReference type="KEGG" id="uam:UABAM_01269"/>